<dbReference type="AlphaFoldDB" id="A0A1T5L9S7"/>
<protein>
    <recommendedName>
        <fullName evidence="4">DUF2490 domain-containing protein</fullName>
    </recommendedName>
</protein>
<evidence type="ECO:0008006" key="4">
    <source>
        <dbReference type="Google" id="ProtNLM"/>
    </source>
</evidence>
<gene>
    <name evidence="2" type="ORF">SAMN05660236_2795</name>
</gene>
<evidence type="ECO:0000313" key="2">
    <source>
        <dbReference type="EMBL" id="SKC72674.1"/>
    </source>
</evidence>
<name>A0A1T5L9S7_9BACT</name>
<dbReference type="InterPro" id="IPR019619">
    <property type="entry name" value="DUF2490"/>
</dbReference>
<evidence type="ECO:0000256" key="1">
    <source>
        <dbReference type="SAM" id="SignalP"/>
    </source>
</evidence>
<proteinExistence type="predicted"/>
<keyword evidence="1" id="KW-0732">Signal</keyword>
<dbReference type="OrthoDB" id="1118734at2"/>
<accession>A0A1T5L9S7</accession>
<sequence length="253" mass="30571">MCIYNRYIFAVTLFFLVTLSCFSQTVEKHVHSREQLWFGYFNQTRLSNKFGIWLDVHYRQTDNFVDRPFQFMFRPAVTYFIKDNLRFNVGYALVEHFPAKGLETTRPEHRAWQQIWWNQKYSGLTTLQWLRLEERFNRKIANDVLLDDYNFNYRLRYNMSFFIPLKGKEIVAHTPFVAVMNEVFLNFGGKIVYNTFDQNRFFAGFGYQFSKHLNSQLGYMNIYQQEATGNNYMVTHAIRLFFFHTLDLRKAKE</sequence>
<dbReference type="EMBL" id="FUZU01000002">
    <property type="protein sequence ID" value="SKC72674.1"/>
    <property type="molecule type" value="Genomic_DNA"/>
</dbReference>
<dbReference type="STRING" id="688867.SAMN05660236_2795"/>
<feature type="signal peptide" evidence="1">
    <location>
        <begin position="1"/>
        <end position="23"/>
    </location>
</feature>
<dbReference type="Pfam" id="PF10677">
    <property type="entry name" value="DUF2490"/>
    <property type="match status" value="1"/>
</dbReference>
<dbReference type="Proteomes" id="UP000190961">
    <property type="component" value="Unassembled WGS sequence"/>
</dbReference>
<reference evidence="2 3" key="1">
    <citation type="submission" date="2017-02" db="EMBL/GenBank/DDBJ databases">
        <authorList>
            <person name="Peterson S.W."/>
        </authorList>
    </citation>
    <scope>NUCLEOTIDE SEQUENCE [LARGE SCALE GENOMIC DNA]</scope>
    <source>
        <strain evidence="2 3">DSM 25262</strain>
    </source>
</reference>
<dbReference type="RefSeq" id="WP_079687371.1">
    <property type="nucleotide sequence ID" value="NZ_FUZU01000002.1"/>
</dbReference>
<organism evidence="2 3">
    <name type="scientific">Ohtaekwangia koreensis</name>
    <dbReference type="NCBI Taxonomy" id="688867"/>
    <lineage>
        <taxon>Bacteria</taxon>
        <taxon>Pseudomonadati</taxon>
        <taxon>Bacteroidota</taxon>
        <taxon>Cytophagia</taxon>
        <taxon>Cytophagales</taxon>
        <taxon>Fulvivirgaceae</taxon>
        <taxon>Ohtaekwangia</taxon>
    </lineage>
</organism>
<keyword evidence="3" id="KW-1185">Reference proteome</keyword>
<dbReference type="PROSITE" id="PS51257">
    <property type="entry name" value="PROKAR_LIPOPROTEIN"/>
    <property type="match status" value="1"/>
</dbReference>
<evidence type="ECO:0000313" key="3">
    <source>
        <dbReference type="Proteomes" id="UP000190961"/>
    </source>
</evidence>
<feature type="chain" id="PRO_5012888532" description="DUF2490 domain-containing protein" evidence="1">
    <location>
        <begin position="24"/>
        <end position="253"/>
    </location>
</feature>